<evidence type="ECO:0000313" key="2">
    <source>
        <dbReference type="Proteomes" id="UP000055048"/>
    </source>
</evidence>
<protein>
    <submittedName>
        <fullName evidence="1">Uncharacterized protein</fullName>
    </submittedName>
</protein>
<gene>
    <name evidence="1" type="ORF">T05_10500</name>
</gene>
<dbReference type="EMBL" id="JYDJ01003594">
    <property type="protein sequence ID" value="KRX29164.1"/>
    <property type="molecule type" value="Genomic_DNA"/>
</dbReference>
<dbReference type="AlphaFoldDB" id="A0A0V0SQY5"/>
<comment type="caution">
    <text evidence="1">The sequence shown here is derived from an EMBL/GenBank/DDBJ whole genome shotgun (WGS) entry which is preliminary data.</text>
</comment>
<accession>A0A0V0SQY5</accession>
<reference evidence="1 2" key="1">
    <citation type="submission" date="2015-01" db="EMBL/GenBank/DDBJ databases">
        <title>Evolution of Trichinella species and genotypes.</title>
        <authorList>
            <person name="Korhonen P.K."/>
            <person name="Edoardo P."/>
            <person name="Giuseppe L.R."/>
            <person name="Gasser R.B."/>
        </authorList>
    </citation>
    <scope>NUCLEOTIDE SEQUENCE [LARGE SCALE GENOMIC DNA]</scope>
    <source>
        <strain evidence="1">ISS417</strain>
    </source>
</reference>
<name>A0A0V0SQY5_9BILA</name>
<keyword evidence="2" id="KW-1185">Reference proteome</keyword>
<evidence type="ECO:0000313" key="1">
    <source>
        <dbReference type="EMBL" id="KRX29164.1"/>
    </source>
</evidence>
<sequence length="38" mass="4450">MTTQYQANITIHYVRTVGVLYARDAQVQFCQTFARRAK</sequence>
<proteinExistence type="predicted"/>
<organism evidence="1 2">
    <name type="scientific">Trichinella murrelli</name>
    <dbReference type="NCBI Taxonomy" id="144512"/>
    <lineage>
        <taxon>Eukaryota</taxon>
        <taxon>Metazoa</taxon>
        <taxon>Ecdysozoa</taxon>
        <taxon>Nematoda</taxon>
        <taxon>Enoplea</taxon>
        <taxon>Dorylaimia</taxon>
        <taxon>Trichinellida</taxon>
        <taxon>Trichinellidae</taxon>
        <taxon>Trichinella</taxon>
    </lineage>
</organism>
<dbReference type="Proteomes" id="UP000055048">
    <property type="component" value="Unassembled WGS sequence"/>
</dbReference>